<accession>A0AAD7Q6U0</accession>
<comment type="caution">
    <text evidence="3">The sequence shown here is derived from an EMBL/GenBank/DDBJ whole genome shotgun (WGS) entry which is preliminary data.</text>
</comment>
<name>A0AAD7Q6U0_QUISA</name>
<organism evidence="3 4">
    <name type="scientific">Quillaja saponaria</name>
    <name type="common">Soap bark tree</name>
    <dbReference type="NCBI Taxonomy" id="32244"/>
    <lineage>
        <taxon>Eukaryota</taxon>
        <taxon>Viridiplantae</taxon>
        <taxon>Streptophyta</taxon>
        <taxon>Embryophyta</taxon>
        <taxon>Tracheophyta</taxon>
        <taxon>Spermatophyta</taxon>
        <taxon>Magnoliopsida</taxon>
        <taxon>eudicotyledons</taxon>
        <taxon>Gunneridae</taxon>
        <taxon>Pentapetalae</taxon>
        <taxon>rosids</taxon>
        <taxon>fabids</taxon>
        <taxon>Fabales</taxon>
        <taxon>Quillajaceae</taxon>
        <taxon>Quillaja</taxon>
    </lineage>
</organism>
<dbReference type="AlphaFoldDB" id="A0AAD7Q6U0"/>
<feature type="coiled-coil region" evidence="1">
    <location>
        <begin position="55"/>
        <end position="96"/>
    </location>
</feature>
<dbReference type="EMBL" id="JARAOO010000003">
    <property type="protein sequence ID" value="KAJ7975930.1"/>
    <property type="molecule type" value="Genomic_DNA"/>
</dbReference>
<evidence type="ECO:0000313" key="4">
    <source>
        <dbReference type="Proteomes" id="UP001163823"/>
    </source>
</evidence>
<evidence type="ECO:0000256" key="2">
    <source>
        <dbReference type="SAM" id="MobiDB-lite"/>
    </source>
</evidence>
<keyword evidence="4" id="KW-1185">Reference proteome</keyword>
<protein>
    <submittedName>
        <fullName evidence="3">Ubiquitin carboxyl-terminal hydrolase family protein</fullName>
    </submittedName>
</protein>
<sequence>MEVEVPMREDQGRGHSDATLVAPSSEQAIASGEAPSSEQSWLEPHVQSALGMKTYLEKAEQVKKLQENVAALEIEMKRLKAKLAIAEVDAEVARRDLAKVEEGFEERDMNSELGYGSP</sequence>
<feature type="compositionally biased region" description="Polar residues" evidence="2">
    <location>
        <begin position="22"/>
        <end position="40"/>
    </location>
</feature>
<proteinExistence type="predicted"/>
<evidence type="ECO:0000256" key="1">
    <source>
        <dbReference type="SAM" id="Coils"/>
    </source>
</evidence>
<gene>
    <name evidence="3" type="ORF">O6P43_005771</name>
</gene>
<dbReference type="GO" id="GO:0016787">
    <property type="term" value="F:hydrolase activity"/>
    <property type="evidence" value="ECO:0007669"/>
    <property type="project" value="UniProtKB-KW"/>
</dbReference>
<dbReference type="KEGG" id="qsa:O6P43_005771"/>
<reference evidence="3" key="1">
    <citation type="journal article" date="2023" name="Science">
        <title>Elucidation of the pathway for biosynthesis of saponin adjuvants from the soapbark tree.</title>
        <authorList>
            <person name="Reed J."/>
            <person name="Orme A."/>
            <person name="El-Demerdash A."/>
            <person name="Owen C."/>
            <person name="Martin L.B.B."/>
            <person name="Misra R.C."/>
            <person name="Kikuchi S."/>
            <person name="Rejzek M."/>
            <person name="Martin A.C."/>
            <person name="Harkess A."/>
            <person name="Leebens-Mack J."/>
            <person name="Louveau T."/>
            <person name="Stephenson M.J."/>
            <person name="Osbourn A."/>
        </authorList>
    </citation>
    <scope>NUCLEOTIDE SEQUENCE</scope>
    <source>
        <strain evidence="3">S10</strain>
    </source>
</reference>
<feature type="region of interest" description="Disordered" evidence="2">
    <location>
        <begin position="1"/>
        <end position="43"/>
    </location>
</feature>
<keyword evidence="1" id="KW-0175">Coiled coil</keyword>
<keyword evidence="3" id="KW-0378">Hydrolase</keyword>
<dbReference type="Proteomes" id="UP001163823">
    <property type="component" value="Chromosome 3"/>
</dbReference>
<feature type="compositionally biased region" description="Basic and acidic residues" evidence="2">
    <location>
        <begin position="1"/>
        <end position="16"/>
    </location>
</feature>
<evidence type="ECO:0000313" key="3">
    <source>
        <dbReference type="EMBL" id="KAJ7975930.1"/>
    </source>
</evidence>